<feature type="transmembrane region" description="Helical" evidence="7">
    <location>
        <begin position="239"/>
        <end position="258"/>
    </location>
</feature>
<evidence type="ECO:0000259" key="8">
    <source>
        <dbReference type="Pfam" id="PF06808"/>
    </source>
</evidence>
<dbReference type="PANTHER" id="PTHR33362:SF2">
    <property type="entry name" value="TRAP TRANSPORTER LARGE PERMEASE PROTEIN"/>
    <property type="match status" value="1"/>
</dbReference>
<feature type="transmembrane region" description="Helical" evidence="7">
    <location>
        <begin position="133"/>
        <end position="161"/>
    </location>
</feature>
<evidence type="ECO:0000256" key="6">
    <source>
        <dbReference type="ARBA" id="ARBA00023136"/>
    </source>
</evidence>
<keyword evidence="3 7" id="KW-0997">Cell inner membrane</keyword>
<keyword evidence="2" id="KW-1003">Cell membrane</keyword>
<proteinExistence type="inferred from homology"/>
<feature type="transmembrane region" description="Helical" evidence="7">
    <location>
        <begin position="46"/>
        <end position="67"/>
    </location>
</feature>
<dbReference type="RefSeq" id="WP_165100123.1">
    <property type="nucleotide sequence ID" value="NZ_CP049056.1"/>
</dbReference>
<keyword evidence="7" id="KW-0813">Transport</keyword>
<comment type="subunit">
    <text evidence="7">The complex comprises the extracytoplasmic solute receptor protein and the two transmembrane proteins.</text>
</comment>
<sequence>MSWLLLGTFAALSILGVPLAVALGLAAMFVLQVEGIPLSVVSQAMYTSVNSFLLIAIPLFILAGHVMERGGLSERIFEAANVVVGRWRGGLGHVNIAASFIFGGISGSAIADVASLGPLEIRAMTERGYPRDYAAGLTMTTATLASIVPPSILMIIAASAAGQSVGGALAGGVGPAIILAMGFVLINYVIARRNGYGVMEPPRGFSQSARTIGVALPALGAPIIILGGMFSGIVTPTEAAGLAAFYTFLVGFVFYGGFKLREVPGILISAGRTTGTVLLIMMSASVATYVFTIDRLPQKVSEAILSVSADPTIILLLMGVIFLIVGMFMEIIAAGLILIPVLFPVAVSVGIDPLHFIVFLVTGLSLGLATPPVGVCLFATAQISGLPIEKLVRVSLPFYACSMVIYLSIAVFPEIVLLPIRILMH</sequence>
<feature type="domain" description="TRAP C4-dicarboxylate transport system permease DctM subunit" evidence="8">
    <location>
        <begin position="6"/>
        <end position="415"/>
    </location>
</feature>
<evidence type="ECO:0000313" key="10">
    <source>
        <dbReference type="Proteomes" id="UP000503336"/>
    </source>
</evidence>
<evidence type="ECO:0000256" key="2">
    <source>
        <dbReference type="ARBA" id="ARBA00022475"/>
    </source>
</evidence>
<dbReference type="PIRSF" id="PIRSF006066">
    <property type="entry name" value="HI0050"/>
    <property type="match status" value="1"/>
</dbReference>
<feature type="transmembrane region" description="Helical" evidence="7">
    <location>
        <begin position="396"/>
        <end position="420"/>
    </location>
</feature>
<dbReference type="InterPro" id="IPR004681">
    <property type="entry name" value="TRAP_DctM"/>
</dbReference>
<protein>
    <recommendedName>
        <fullName evidence="7">TRAP transporter large permease protein</fullName>
    </recommendedName>
</protein>
<name>A0A7L5C273_9RHOB</name>
<evidence type="ECO:0000256" key="7">
    <source>
        <dbReference type="RuleBase" id="RU369079"/>
    </source>
</evidence>
<gene>
    <name evidence="9" type="ORF">G5B40_14995</name>
</gene>
<evidence type="ECO:0000256" key="3">
    <source>
        <dbReference type="ARBA" id="ARBA00022519"/>
    </source>
</evidence>
<dbReference type="NCBIfam" id="TIGR00786">
    <property type="entry name" value="dctM"/>
    <property type="match status" value="1"/>
</dbReference>
<keyword evidence="6 7" id="KW-0472">Membrane</keyword>
<dbReference type="EMBL" id="CP049056">
    <property type="protein sequence ID" value="QIE56626.1"/>
    <property type="molecule type" value="Genomic_DNA"/>
</dbReference>
<evidence type="ECO:0000313" key="9">
    <source>
        <dbReference type="EMBL" id="QIE56626.1"/>
    </source>
</evidence>
<dbReference type="GO" id="GO:0022857">
    <property type="term" value="F:transmembrane transporter activity"/>
    <property type="evidence" value="ECO:0007669"/>
    <property type="project" value="UniProtKB-UniRule"/>
</dbReference>
<keyword evidence="4 7" id="KW-0812">Transmembrane</keyword>
<organism evidence="9 10">
    <name type="scientific">Pikeienuella piscinae</name>
    <dbReference type="NCBI Taxonomy" id="2748098"/>
    <lineage>
        <taxon>Bacteria</taxon>
        <taxon>Pseudomonadati</taxon>
        <taxon>Pseudomonadota</taxon>
        <taxon>Alphaproteobacteria</taxon>
        <taxon>Rhodobacterales</taxon>
        <taxon>Paracoccaceae</taxon>
        <taxon>Pikeienuella</taxon>
    </lineage>
</organism>
<accession>A0A7L5C273</accession>
<dbReference type="Proteomes" id="UP000503336">
    <property type="component" value="Chromosome"/>
</dbReference>
<comment type="caution">
    <text evidence="7">Lacks conserved residue(s) required for the propagation of feature annotation.</text>
</comment>
<comment type="similarity">
    <text evidence="7">Belongs to the TRAP transporter large permease family.</text>
</comment>
<dbReference type="KEGG" id="hdh:G5B40_14995"/>
<feature type="transmembrane region" description="Helical" evidence="7">
    <location>
        <begin position="167"/>
        <end position="190"/>
    </location>
</feature>
<evidence type="ECO:0000256" key="1">
    <source>
        <dbReference type="ARBA" id="ARBA00004429"/>
    </source>
</evidence>
<dbReference type="PANTHER" id="PTHR33362">
    <property type="entry name" value="SIALIC ACID TRAP TRANSPORTER PERMEASE PROTEIN SIAT-RELATED"/>
    <property type="match status" value="1"/>
</dbReference>
<reference evidence="9 10" key="1">
    <citation type="submission" date="2020-02" db="EMBL/GenBank/DDBJ databases">
        <title>complete genome sequence of Rhodobacteraceae bacterium.</title>
        <authorList>
            <person name="Park J."/>
            <person name="Kim Y.-S."/>
            <person name="Kim K.-H."/>
        </authorList>
    </citation>
    <scope>NUCLEOTIDE SEQUENCE [LARGE SCALE GENOMIC DNA]</scope>
    <source>
        <strain evidence="9 10">RR4-56</strain>
    </source>
</reference>
<dbReference type="GO" id="GO:0005886">
    <property type="term" value="C:plasma membrane"/>
    <property type="evidence" value="ECO:0007669"/>
    <property type="project" value="UniProtKB-SubCell"/>
</dbReference>
<dbReference type="InterPro" id="IPR010656">
    <property type="entry name" value="DctM"/>
</dbReference>
<comment type="subcellular location">
    <subcellularLocation>
        <location evidence="1 7">Cell inner membrane</location>
        <topology evidence="1 7">Multi-pass membrane protein</topology>
    </subcellularLocation>
</comment>
<evidence type="ECO:0000256" key="4">
    <source>
        <dbReference type="ARBA" id="ARBA00022692"/>
    </source>
</evidence>
<feature type="transmembrane region" description="Helical" evidence="7">
    <location>
        <begin position="211"/>
        <end position="233"/>
    </location>
</feature>
<feature type="transmembrane region" description="Helical" evidence="7">
    <location>
        <begin position="354"/>
        <end position="384"/>
    </location>
</feature>
<dbReference type="Pfam" id="PF06808">
    <property type="entry name" value="DctM"/>
    <property type="match status" value="1"/>
</dbReference>
<comment type="function">
    <text evidence="7">Part of the tripartite ATP-independent periplasmic (TRAP) transport system.</text>
</comment>
<feature type="transmembrane region" description="Helical" evidence="7">
    <location>
        <begin position="270"/>
        <end position="293"/>
    </location>
</feature>
<feature type="transmembrane region" description="Helical" evidence="7">
    <location>
        <begin position="313"/>
        <end position="342"/>
    </location>
</feature>
<dbReference type="AlphaFoldDB" id="A0A7L5C273"/>
<keyword evidence="5 7" id="KW-1133">Transmembrane helix</keyword>
<keyword evidence="10" id="KW-1185">Reference proteome</keyword>
<evidence type="ECO:0000256" key="5">
    <source>
        <dbReference type="ARBA" id="ARBA00022989"/>
    </source>
</evidence>